<dbReference type="InterPro" id="IPR050564">
    <property type="entry name" value="F420-G6PD/mer"/>
</dbReference>
<dbReference type="InterPro" id="IPR019919">
    <property type="entry name" value="Lucif-like_OxRdtase_MSMEG_2256"/>
</dbReference>
<keyword evidence="3" id="KW-1185">Reference proteome</keyword>
<dbReference type="SUPFAM" id="SSF51679">
    <property type="entry name" value="Bacterial luciferase-like"/>
    <property type="match status" value="1"/>
</dbReference>
<dbReference type="Gene3D" id="3.20.20.30">
    <property type="entry name" value="Luciferase-like domain"/>
    <property type="match status" value="1"/>
</dbReference>
<reference evidence="2 3" key="1">
    <citation type="submission" date="2020-08" db="EMBL/GenBank/DDBJ databases">
        <title>Sequencing the genomes of 1000 actinobacteria strains.</title>
        <authorList>
            <person name="Klenk H.-P."/>
        </authorList>
    </citation>
    <scope>NUCLEOTIDE SEQUENCE [LARGE SCALE GENOMIC DNA]</scope>
    <source>
        <strain evidence="2 3">DSM 45362</strain>
    </source>
</reference>
<feature type="domain" description="Luciferase-like" evidence="1">
    <location>
        <begin position="10"/>
        <end position="307"/>
    </location>
</feature>
<evidence type="ECO:0000313" key="2">
    <source>
        <dbReference type="EMBL" id="MBB5871062.1"/>
    </source>
</evidence>
<proteinExistence type="predicted"/>
<sequence length="341" mass="37485">MRIDARLDNALAGAAQSAAQAEELGLDGLWTGETNHDPFLPITVALEHTRTAIAGTAAAVAFARSPMNTAYLADDLQRFSGGRFVLGLGSQVEAHVTQRFSMPYSRPIGRLREYVAALREIWGAWREDREPDFRGDFYQHTLMPPVFSPGPTDIPAPPVYLAAVGPQMAKLAGEVGDGILVHQFSTPRYLREVILPSVQKGLAASGRPREEFEVVVPLFLVTAATEESFDVCRAAMRRHISFYASTPAYAEVLHLHGLSDLYWELFELSLTGGWTEMAELIDDDVLEVLALVGEPHTIARRLHARYGELADRIVFSLPPYSDAPWASIIGELRELSSRSAG</sequence>
<organism evidence="2 3">
    <name type="scientific">Allocatelliglobosispora scoriae</name>
    <dbReference type="NCBI Taxonomy" id="643052"/>
    <lineage>
        <taxon>Bacteria</taxon>
        <taxon>Bacillati</taxon>
        <taxon>Actinomycetota</taxon>
        <taxon>Actinomycetes</taxon>
        <taxon>Micromonosporales</taxon>
        <taxon>Micromonosporaceae</taxon>
        <taxon>Allocatelliglobosispora</taxon>
    </lineage>
</organism>
<dbReference type="RefSeq" id="WP_184838865.1">
    <property type="nucleotide sequence ID" value="NZ_JACHMN010000002.1"/>
</dbReference>
<gene>
    <name evidence="2" type="ORF">F4553_004441</name>
</gene>
<evidence type="ECO:0000313" key="3">
    <source>
        <dbReference type="Proteomes" id="UP000587527"/>
    </source>
</evidence>
<dbReference type="InterPro" id="IPR011251">
    <property type="entry name" value="Luciferase-like_dom"/>
</dbReference>
<name>A0A841BWB9_9ACTN</name>
<accession>A0A841BWB9</accession>
<dbReference type="PANTHER" id="PTHR43244:SF2">
    <property type="entry name" value="CONSERVED HYPOTHETICAL ALANINE AND PROLINE-RICH PROTEIN"/>
    <property type="match status" value="1"/>
</dbReference>
<dbReference type="PANTHER" id="PTHR43244">
    <property type="match status" value="1"/>
</dbReference>
<dbReference type="CDD" id="cd01097">
    <property type="entry name" value="Tetrahydromethanopterin_reductase"/>
    <property type="match status" value="1"/>
</dbReference>
<dbReference type="AlphaFoldDB" id="A0A841BWB9"/>
<dbReference type="Proteomes" id="UP000587527">
    <property type="component" value="Unassembled WGS sequence"/>
</dbReference>
<dbReference type="Pfam" id="PF00296">
    <property type="entry name" value="Bac_luciferase"/>
    <property type="match status" value="1"/>
</dbReference>
<dbReference type="InterPro" id="IPR036661">
    <property type="entry name" value="Luciferase-like_sf"/>
</dbReference>
<comment type="caution">
    <text evidence="2">The sequence shown here is derived from an EMBL/GenBank/DDBJ whole genome shotgun (WGS) entry which is preliminary data.</text>
</comment>
<protein>
    <submittedName>
        <fullName evidence="2">Putative F420-dependent oxidoreductase</fullName>
    </submittedName>
</protein>
<dbReference type="EMBL" id="JACHMN010000002">
    <property type="protein sequence ID" value="MBB5871062.1"/>
    <property type="molecule type" value="Genomic_DNA"/>
</dbReference>
<dbReference type="GO" id="GO:0016705">
    <property type="term" value="F:oxidoreductase activity, acting on paired donors, with incorporation or reduction of molecular oxygen"/>
    <property type="evidence" value="ECO:0007669"/>
    <property type="project" value="InterPro"/>
</dbReference>
<dbReference type="NCBIfam" id="TIGR03617">
    <property type="entry name" value="F420_MSMEG_2256"/>
    <property type="match status" value="1"/>
</dbReference>
<evidence type="ECO:0000259" key="1">
    <source>
        <dbReference type="Pfam" id="PF00296"/>
    </source>
</evidence>